<feature type="compositionally biased region" description="Low complexity" evidence="5">
    <location>
        <begin position="315"/>
        <end position="333"/>
    </location>
</feature>
<dbReference type="SUPFAM" id="SSF52768">
    <property type="entry name" value="Arginase/deacetylase"/>
    <property type="match status" value="1"/>
</dbReference>
<dbReference type="Pfam" id="PF00491">
    <property type="entry name" value="Arginase"/>
    <property type="match status" value="1"/>
</dbReference>
<dbReference type="PRINTS" id="PR00116">
    <property type="entry name" value="ARGINASE"/>
</dbReference>
<dbReference type="PANTHER" id="PTHR11358">
    <property type="entry name" value="ARGINASE/AGMATINASE"/>
    <property type="match status" value="1"/>
</dbReference>
<dbReference type="CDD" id="cd11592">
    <property type="entry name" value="Agmatinase_PAH"/>
    <property type="match status" value="1"/>
</dbReference>
<reference evidence="6" key="1">
    <citation type="submission" date="2014-08" db="EMBL/GenBank/DDBJ databases">
        <authorList>
            <person name="Sharma Rahul"/>
            <person name="Thines Marco"/>
        </authorList>
    </citation>
    <scope>NUCLEOTIDE SEQUENCE</scope>
</reference>
<sequence>MPSRGVVGLFLLDGPSYTRALVAPAAVWKKQWVVPSGLPQESKYKVLKWVKVDSKQDFSEESDSSPENGLSNVENDKPTLELPPAPALRSHVSFAVDPKTEVGAEAEDIEMFSADTNANSAPILTSTIVSASAEVVSSADTPASVSASASVSTQAPVALSSDLRDATKPSVLDGLNHHGSDVAQIVESELSGMVVDGIEEGGDGKGEGAHAIAQDESLESSDVASAPLAGETAAARMPVATTAASALESAPIPPTTSPSATLTAIESTTDSTAVPLKPSSSPTDTALPPALPLSLPIASGSPSALRLSLPTEPDSSSALPSPLPPSTQALTSSDLSTPLQLTEASSSVSTPISRANLAEPSNPAPKPDTATVLPGTGAMDITAAGTGEDPVGEGARIGGASGTLASEQFNPWLEKFGSAGDLSFTGVPSFAHLPHIRCLEEASTDFDVAVFGLPFDSAVSFRPGARFGPFGIRSGSRRQLPARGWNVALGTNPYQSGAKILDCGDAPITPYDPALAIEQIEAAYTSLLHHPTHSTYFPQLGEKSKKTHPRIVSLGGDHTIVLPILRSLHSVWGPITVIHFDAHIDTWNPVRYPGSLTAQSQINHGTFFWKAYEEGLLRGNSSIHAGVRTRLTSLADYEDDLTAGFELIHTFDIDRFGVDHIIKTIRDRVGTTNPVYLSFDIDVIDPSMAPATGTPESGGWTTREIRRIIHGLKGLNFVGFDLVEVSPAYDTNAELTNIAAADLIFDFLSIMTLGQEELDLARQGHGQVLASEQELEEGQGVVDFETEQYKLFPDEISL</sequence>
<comment type="similarity">
    <text evidence="1">Belongs to the arginase family. Agmatinase subfamily.</text>
</comment>
<evidence type="ECO:0000256" key="4">
    <source>
        <dbReference type="RuleBase" id="RU003684"/>
    </source>
</evidence>
<dbReference type="AlphaFoldDB" id="A0A0F7SKD8"/>
<feature type="compositionally biased region" description="Polar residues" evidence="5">
    <location>
        <begin position="268"/>
        <end position="284"/>
    </location>
</feature>
<dbReference type="FunFam" id="3.40.800.10:FF:000014">
    <property type="entry name" value="Arginase family protein"/>
    <property type="match status" value="1"/>
</dbReference>
<dbReference type="InterPro" id="IPR020855">
    <property type="entry name" value="Ureohydrolase_Mn_BS"/>
</dbReference>
<accession>A0A0F7SKD8</accession>
<name>A0A0F7SKD8_PHARH</name>
<feature type="compositionally biased region" description="Low complexity" evidence="5">
    <location>
        <begin position="286"/>
        <end position="305"/>
    </location>
</feature>
<feature type="region of interest" description="Disordered" evidence="5">
    <location>
        <begin position="58"/>
        <end position="85"/>
    </location>
</feature>
<feature type="compositionally biased region" description="Polar residues" evidence="5">
    <location>
        <begin position="334"/>
        <end position="353"/>
    </location>
</feature>
<dbReference type="EMBL" id="LN483326">
    <property type="protein sequence ID" value="CDZ98153.1"/>
    <property type="molecule type" value="Genomic_DNA"/>
</dbReference>
<organism evidence="6">
    <name type="scientific">Phaffia rhodozyma</name>
    <name type="common">Yeast</name>
    <name type="synonym">Xanthophyllomyces dendrorhous</name>
    <dbReference type="NCBI Taxonomy" id="264483"/>
    <lineage>
        <taxon>Eukaryota</taxon>
        <taxon>Fungi</taxon>
        <taxon>Dikarya</taxon>
        <taxon>Basidiomycota</taxon>
        <taxon>Agaricomycotina</taxon>
        <taxon>Tremellomycetes</taxon>
        <taxon>Cystofilobasidiales</taxon>
        <taxon>Mrakiaceae</taxon>
        <taxon>Phaffia</taxon>
    </lineage>
</organism>
<protein>
    <submittedName>
        <fullName evidence="6">Arginase deacetylase</fullName>
    </submittedName>
</protein>
<feature type="region of interest" description="Disordered" evidence="5">
    <location>
        <begin position="268"/>
        <end position="370"/>
    </location>
</feature>
<dbReference type="Gene3D" id="3.40.800.10">
    <property type="entry name" value="Ureohydrolase domain"/>
    <property type="match status" value="1"/>
</dbReference>
<dbReference type="PROSITE" id="PS01053">
    <property type="entry name" value="ARGINASE_1"/>
    <property type="match status" value="1"/>
</dbReference>
<evidence type="ECO:0000313" key="6">
    <source>
        <dbReference type="EMBL" id="CDZ98153.1"/>
    </source>
</evidence>
<dbReference type="InterPro" id="IPR023696">
    <property type="entry name" value="Ureohydrolase_dom_sf"/>
</dbReference>
<dbReference type="PROSITE" id="PS51409">
    <property type="entry name" value="ARGINASE_2"/>
    <property type="match status" value="1"/>
</dbReference>
<dbReference type="GO" id="GO:0033389">
    <property type="term" value="P:putrescine biosynthetic process from arginine, via agmatine"/>
    <property type="evidence" value="ECO:0007669"/>
    <property type="project" value="TreeGrafter"/>
</dbReference>
<proteinExistence type="inferred from homology"/>
<evidence type="ECO:0000256" key="2">
    <source>
        <dbReference type="ARBA" id="ARBA00022723"/>
    </source>
</evidence>
<evidence type="ECO:0000256" key="1">
    <source>
        <dbReference type="ARBA" id="ARBA00009227"/>
    </source>
</evidence>
<keyword evidence="3 4" id="KW-0378">Hydrolase</keyword>
<dbReference type="PANTHER" id="PTHR11358:SF26">
    <property type="entry name" value="GUANIDINO ACID HYDROLASE, MITOCHONDRIAL"/>
    <property type="match status" value="1"/>
</dbReference>
<dbReference type="InterPro" id="IPR006035">
    <property type="entry name" value="Ureohydrolase"/>
</dbReference>
<dbReference type="GO" id="GO:0046872">
    <property type="term" value="F:metal ion binding"/>
    <property type="evidence" value="ECO:0007669"/>
    <property type="project" value="UniProtKB-KW"/>
</dbReference>
<evidence type="ECO:0000256" key="3">
    <source>
        <dbReference type="ARBA" id="ARBA00022801"/>
    </source>
</evidence>
<keyword evidence="2" id="KW-0479">Metal-binding</keyword>
<dbReference type="GO" id="GO:0008783">
    <property type="term" value="F:agmatinase activity"/>
    <property type="evidence" value="ECO:0007669"/>
    <property type="project" value="TreeGrafter"/>
</dbReference>
<evidence type="ECO:0000256" key="5">
    <source>
        <dbReference type="SAM" id="MobiDB-lite"/>
    </source>
</evidence>